<feature type="domain" description="AGC-kinase C-terminal" evidence="13">
    <location>
        <begin position="372"/>
        <end position="448"/>
    </location>
</feature>
<dbReference type="GO" id="GO:0000281">
    <property type="term" value="P:mitotic cytokinesis"/>
    <property type="evidence" value="ECO:0007669"/>
    <property type="project" value="TreeGrafter"/>
</dbReference>
<feature type="coiled-coil region" evidence="11">
    <location>
        <begin position="571"/>
        <end position="690"/>
    </location>
</feature>
<dbReference type="VEuPathDB" id="VectorBase:AMEC012399"/>
<dbReference type="PROSITE" id="PS51285">
    <property type="entry name" value="AGC_KINASE_CTER"/>
    <property type="match status" value="1"/>
</dbReference>
<accession>A0A182U1X0</accession>
<dbReference type="SMART" id="SM00220">
    <property type="entry name" value="S_TKc"/>
    <property type="match status" value="1"/>
</dbReference>
<dbReference type="EnsemblMetazoa" id="AMEC012399-RA">
    <property type="protein sequence ID" value="AMEC012399-PA"/>
    <property type="gene ID" value="AMEC012399"/>
</dbReference>
<dbReference type="GO" id="GO:0004674">
    <property type="term" value="F:protein serine/threonine kinase activity"/>
    <property type="evidence" value="ECO:0007669"/>
    <property type="project" value="UniProtKB-KW"/>
</dbReference>
<dbReference type="Gene3D" id="1.10.510.10">
    <property type="entry name" value="Transferase(Phosphotransferase) domain 1"/>
    <property type="match status" value="1"/>
</dbReference>
<evidence type="ECO:0000256" key="8">
    <source>
        <dbReference type="ARBA" id="ARBA00047899"/>
    </source>
</evidence>
<evidence type="ECO:0000259" key="13">
    <source>
        <dbReference type="PROSITE" id="PS51285"/>
    </source>
</evidence>
<organism evidence="14 15">
    <name type="scientific">Anopheles melas</name>
    <dbReference type="NCBI Taxonomy" id="34690"/>
    <lineage>
        <taxon>Eukaryota</taxon>
        <taxon>Metazoa</taxon>
        <taxon>Ecdysozoa</taxon>
        <taxon>Arthropoda</taxon>
        <taxon>Hexapoda</taxon>
        <taxon>Insecta</taxon>
        <taxon>Pterygota</taxon>
        <taxon>Neoptera</taxon>
        <taxon>Endopterygota</taxon>
        <taxon>Diptera</taxon>
        <taxon>Nematocera</taxon>
        <taxon>Culicoidea</taxon>
        <taxon>Culicidae</taxon>
        <taxon>Anophelinae</taxon>
        <taxon>Anopheles</taxon>
    </lineage>
</organism>
<dbReference type="SUPFAM" id="SSF56112">
    <property type="entry name" value="Protein kinase-like (PK-like)"/>
    <property type="match status" value="1"/>
</dbReference>
<dbReference type="Pfam" id="PF00069">
    <property type="entry name" value="Pkinase"/>
    <property type="match status" value="1"/>
</dbReference>
<dbReference type="PROSITE" id="PS00107">
    <property type="entry name" value="PROTEIN_KINASE_ATP"/>
    <property type="match status" value="1"/>
</dbReference>
<keyword evidence="3" id="KW-0597">Phosphoprotein</keyword>
<dbReference type="GO" id="GO:0005524">
    <property type="term" value="F:ATP binding"/>
    <property type="evidence" value="ECO:0007669"/>
    <property type="project" value="UniProtKB-UniRule"/>
</dbReference>
<dbReference type="STRING" id="34690.A0A182U1X0"/>
<evidence type="ECO:0000256" key="6">
    <source>
        <dbReference type="ARBA" id="ARBA00022777"/>
    </source>
</evidence>
<dbReference type="PANTHER" id="PTHR22988:SF71">
    <property type="entry name" value="CITRON RHO-INTERACTING KINASE"/>
    <property type="match status" value="1"/>
</dbReference>
<comment type="catalytic activity">
    <reaction evidence="8">
        <text>L-threonyl-[protein] + ATP = O-phospho-L-threonyl-[protein] + ADP + H(+)</text>
        <dbReference type="Rhea" id="RHEA:46608"/>
        <dbReference type="Rhea" id="RHEA-COMP:11060"/>
        <dbReference type="Rhea" id="RHEA-COMP:11605"/>
        <dbReference type="ChEBI" id="CHEBI:15378"/>
        <dbReference type="ChEBI" id="CHEBI:30013"/>
        <dbReference type="ChEBI" id="CHEBI:30616"/>
        <dbReference type="ChEBI" id="CHEBI:61977"/>
        <dbReference type="ChEBI" id="CHEBI:456216"/>
        <dbReference type="EC" id="2.7.11.1"/>
    </reaction>
</comment>
<evidence type="ECO:0000256" key="2">
    <source>
        <dbReference type="ARBA" id="ARBA00022527"/>
    </source>
</evidence>
<evidence type="ECO:0000256" key="9">
    <source>
        <dbReference type="ARBA" id="ARBA00048679"/>
    </source>
</evidence>
<protein>
    <recommendedName>
        <fullName evidence="1">non-specific serine/threonine protein kinase</fullName>
        <ecNumber evidence="1">2.7.11.1</ecNumber>
    </recommendedName>
</protein>
<keyword evidence="15" id="KW-1185">Reference proteome</keyword>
<dbReference type="AlphaFoldDB" id="A0A182U1X0"/>
<evidence type="ECO:0000256" key="4">
    <source>
        <dbReference type="ARBA" id="ARBA00022679"/>
    </source>
</evidence>
<dbReference type="FunFam" id="1.10.510.10:FF:000751">
    <property type="entry name" value="Non-specific serine/threonine protein kinase"/>
    <property type="match status" value="1"/>
</dbReference>
<evidence type="ECO:0000256" key="7">
    <source>
        <dbReference type="ARBA" id="ARBA00022840"/>
    </source>
</evidence>
<dbReference type="InterPro" id="IPR050839">
    <property type="entry name" value="Rho-assoc_Ser/Thr_Kinase"/>
</dbReference>
<proteinExistence type="predicted"/>
<dbReference type="SMART" id="SM00133">
    <property type="entry name" value="S_TK_X"/>
    <property type="match status" value="1"/>
</dbReference>
<dbReference type="PROSITE" id="PS50011">
    <property type="entry name" value="PROTEIN_KINASE_DOM"/>
    <property type="match status" value="1"/>
</dbReference>
<name>A0A182U1X0_9DIPT</name>
<dbReference type="PANTHER" id="PTHR22988">
    <property type="entry name" value="MYOTONIC DYSTROPHY S/T KINASE-RELATED"/>
    <property type="match status" value="1"/>
</dbReference>
<dbReference type="GO" id="GO:0031032">
    <property type="term" value="P:actomyosin structure organization"/>
    <property type="evidence" value="ECO:0007669"/>
    <property type="project" value="TreeGrafter"/>
</dbReference>
<dbReference type="Gene3D" id="3.30.200.20">
    <property type="entry name" value="Phosphorylase Kinase, domain 1"/>
    <property type="match status" value="1"/>
</dbReference>
<feature type="coiled-coil region" evidence="11">
    <location>
        <begin position="716"/>
        <end position="743"/>
    </location>
</feature>
<sequence length="786" mass="90436">MSKFEKEPKTIAVRTARLNDLILGRSNGGAGADASSHERKDAADGALLDVALSREGLLDSLLVLYDECSKDAIKKKDKNIADFVTKYRPIIQETRERRVNVHDFDVKCLIGKGYFGEVHLVAERHTKQLYAMKKMMKEAVSSMQVRTERDIMATRRSDWITPLQYAFQDAHSLYLVMEFLPGGDLLSLMIRVGVFDEELAQFYLAELTAALHSLHTLGYVHRDIKPENILLDRFGHLKLADFGNATAINDDGSVSSPMPVGTPDYIAPELLQTLSTISRTVNSAKHDVTCDFWSMGIIGYEFITEQTPFHGVNVNETYSKILEHCEGRIGRKLTFPAHVSISTSYRDLLDRLVTNVSNRISYPEIVRHPFFRDLNWDRLRYMIPPIIPTVSSDDDTSNFDDVDKTAKRKAMLGRKPTYNIARMNEFSGHDLPYLGYSYVYEEPDSTAVYRDTDEHMKAARLAAKVKEQERRLKEHSVEIHRLQKDVLERDRKIVSITAHSKILDETKKELERMKELLKEKTAELAATRTENKTLRNSLKIEKEERLKNDATIADVVKQTYKKWEKAKQTSDQAYERQLAEKKTELAVANDKLRELSTELMARLDECQHLQASVENYKELLKKSKEKLMADKENLDRSQQELMATYDAKIAELKTKWKAEKEQRAGLEAEVRELRDRLQEEESNVKFVAEREQKLVDNIKRRMTMQLEENNMLREAKQFSEKMSEEMQKKNDHLRSEISKLQEEKITSVSVISSVDSSRRSSLVYEQEFRSANSSLHDMTTILSGPS</sequence>
<dbReference type="EC" id="2.7.11.1" evidence="1"/>
<keyword evidence="6" id="KW-0418">Kinase</keyword>
<feature type="domain" description="Protein kinase" evidence="12">
    <location>
        <begin position="104"/>
        <end position="371"/>
    </location>
</feature>
<dbReference type="InterPro" id="IPR000719">
    <property type="entry name" value="Prot_kinase_dom"/>
</dbReference>
<evidence type="ECO:0000256" key="3">
    <source>
        <dbReference type="ARBA" id="ARBA00022553"/>
    </source>
</evidence>
<evidence type="ECO:0000256" key="10">
    <source>
        <dbReference type="PROSITE-ProRule" id="PRU10141"/>
    </source>
</evidence>
<evidence type="ECO:0000256" key="1">
    <source>
        <dbReference type="ARBA" id="ARBA00012513"/>
    </source>
</evidence>
<dbReference type="Proteomes" id="UP000075902">
    <property type="component" value="Unassembled WGS sequence"/>
</dbReference>
<feature type="coiled-coil region" evidence="11">
    <location>
        <begin position="458"/>
        <end position="544"/>
    </location>
</feature>
<evidence type="ECO:0000313" key="14">
    <source>
        <dbReference type="EnsemblMetazoa" id="AMEC012399-PA"/>
    </source>
</evidence>
<dbReference type="GO" id="GO:0005737">
    <property type="term" value="C:cytoplasm"/>
    <property type="evidence" value="ECO:0007669"/>
    <property type="project" value="TreeGrafter"/>
</dbReference>
<comment type="catalytic activity">
    <reaction evidence="9">
        <text>L-seryl-[protein] + ATP = O-phospho-L-seryl-[protein] + ADP + H(+)</text>
        <dbReference type="Rhea" id="RHEA:17989"/>
        <dbReference type="Rhea" id="RHEA-COMP:9863"/>
        <dbReference type="Rhea" id="RHEA-COMP:11604"/>
        <dbReference type="ChEBI" id="CHEBI:15378"/>
        <dbReference type="ChEBI" id="CHEBI:29999"/>
        <dbReference type="ChEBI" id="CHEBI:30616"/>
        <dbReference type="ChEBI" id="CHEBI:83421"/>
        <dbReference type="ChEBI" id="CHEBI:456216"/>
        <dbReference type="EC" id="2.7.11.1"/>
    </reaction>
</comment>
<dbReference type="InterPro" id="IPR000961">
    <property type="entry name" value="AGC-kinase_C"/>
</dbReference>
<keyword evidence="11" id="KW-0175">Coiled coil</keyword>
<evidence type="ECO:0000256" key="5">
    <source>
        <dbReference type="ARBA" id="ARBA00022741"/>
    </source>
</evidence>
<evidence type="ECO:0000259" key="12">
    <source>
        <dbReference type="PROSITE" id="PS50011"/>
    </source>
</evidence>
<dbReference type="PROSITE" id="PS00108">
    <property type="entry name" value="PROTEIN_KINASE_ST"/>
    <property type="match status" value="1"/>
</dbReference>
<keyword evidence="2" id="KW-0723">Serine/threonine-protein kinase</keyword>
<reference evidence="15" key="1">
    <citation type="submission" date="2014-01" db="EMBL/GenBank/DDBJ databases">
        <title>The Genome Sequence of Anopheles melas CM1001059_A (V2).</title>
        <authorList>
            <consortium name="The Broad Institute Genomics Platform"/>
            <person name="Neafsey D.E."/>
            <person name="Besansky N."/>
            <person name="Howell P."/>
            <person name="Walton C."/>
            <person name="Young S.K."/>
            <person name="Zeng Q."/>
            <person name="Gargeya S."/>
            <person name="Fitzgerald M."/>
            <person name="Haas B."/>
            <person name="Abouelleil A."/>
            <person name="Allen A.W."/>
            <person name="Alvarado L."/>
            <person name="Arachchi H.M."/>
            <person name="Berlin A.M."/>
            <person name="Chapman S.B."/>
            <person name="Gainer-Dewar J."/>
            <person name="Goldberg J."/>
            <person name="Griggs A."/>
            <person name="Gujja S."/>
            <person name="Hansen M."/>
            <person name="Howarth C."/>
            <person name="Imamovic A."/>
            <person name="Ireland A."/>
            <person name="Larimer J."/>
            <person name="McCowan C."/>
            <person name="Murphy C."/>
            <person name="Pearson M."/>
            <person name="Poon T.W."/>
            <person name="Priest M."/>
            <person name="Roberts A."/>
            <person name="Saif S."/>
            <person name="Shea T."/>
            <person name="Sisk P."/>
            <person name="Sykes S."/>
            <person name="Wortman J."/>
            <person name="Nusbaum C."/>
            <person name="Birren B."/>
        </authorList>
    </citation>
    <scope>NUCLEOTIDE SEQUENCE [LARGE SCALE GENOMIC DNA]</scope>
    <source>
        <strain evidence="15">CM1001059</strain>
    </source>
</reference>
<evidence type="ECO:0000313" key="15">
    <source>
        <dbReference type="Proteomes" id="UP000075902"/>
    </source>
</evidence>
<dbReference type="InterPro" id="IPR017441">
    <property type="entry name" value="Protein_kinase_ATP_BS"/>
</dbReference>
<dbReference type="InterPro" id="IPR011009">
    <property type="entry name" value="Kinase-like_dom_sf"/>
</dbReference>
<keyword evidence="5 10" id="KW-0547">Nucleotide-binding</keyword>
<dbReference type="InterPro" id="IPR008271">
    <property type="entry name" value="Ser/Thr_kinase_AS"/>
</dbReference>
<feature type="binding site" evidence="10">
    <location>
        <position position="133"/>
    </location>
    <ligand>
        <name>ATP</name>
        <dbReference type="ChEBI" id="CHEBI:30616"/>
    </ligand>
</feature>
<keyword evidence="7 10" id="KW-0067">ATP-binding</keyword>
<keyword evidence="4" id="KW-0808">Transferase</keyword>
<evidence type="ECO:0000256" key="11">
    <source>
        <dbReference type="SAM" id="Coils"/>
    </source>
</evidence>
<reference evidence="14" key="2">
    <citation type="submission" date="2020-05" db="UniProtKB">
        <authorList>
            <consortium name="EnsemblMetazoa"/>
        </authorList>
    </citation>
    <scope>IDENTIFICATION</scope>
    <source>
        <strain evidence="14">CM1001059</strain>
    </source>
</reference>
<dbReference type="GO" id="GO:0015629">
    <property type="term" value="C:actin cytoskeleton"/>
    <property type="evidence" value="ECO:0007669"/>
    <property type="project" value="TreeGrafter"/>
</dbReference>